<evidence type="ECO:0000256" key="4">
    <source>
        <dbReference type="PROSITE-ProRule" id="PRU00169"/>
    </source>
</evidence>
<proteinExistence type="predicted"/>
<dbReference type="InterPro" id="IPR013972">
    <property type="entry name" value="YcbB"/>
</dbReference>
<accession>A0A069RHR1</accession>
<dbReference type="Proteomes" id="UP000027946">
    <property type="component" value="Unassembled WGS sequence"/>
</dbReference>
<dbReference type="Gene3D" id="3.40.50.2300">
    <property type="match status" value="1"/>
</dbReference>
<dbReference type="GO" id="GO:0000160">
    <property type="term" value="P:phosphorelay signal transduction system"/>
    <property type="evidence" value="ECO:0007669"/>
    <property type="project" value="InterPro"/>
</dbReference>
<dbReference type="AlphaFoldDB" id="A0A069RHR1"/>
<gene>
    <name evidence="6" type="ORF">CLIT_23c00790</name>
</gene>
<evidence type="ECO:0000256" key="3">
    <source>
        <dbReference type="ARBA" id="ARBA00024867"/>
    </source>
</evidence>
<evidence type="ECO:0000259" key="5">
    <source>
        <dbReference type="PROSITE" id="PS50110"/>
    </source>
</evidence>
<comment type="function">
    <text evidence="3">May play the central regulatory role in sporulation. It may be an element of the effector pathway responsible for the activation of sporulation genes in response to nutritional stress. Spo0A may act in concert with spo0H (a sigma factor) to control the expression of some genes that are critical to the sporulation process.</text>
</comment>
<protein>
    <recommendedName>
        <fullName evidence="1">Stage 0 sporulation protein A homolog</fullName>
    </recommendedName>
</protein>
<dbReference type="STRING" id="1121324.CLIT_23c00790"/>
<sequence length="277" mass="31760">MNVFIVEKDASIVERLEKIVEGRNLGSIIGHCSDVELAEEKIMKFNPDMVIADINMTENKGISLIGNLKKKLSNTQVIALSDASSKDIVERAYKKGLDYYIYKPVNEVEVGNVVKNLKKQFEMKKLFNQMKGFFDISTLPEIEEPKKSIDCRTREVMRNIGITGECGSADIMKVVKFLIDSGKTMDDYKIKELCLKFTDNYKTMEQRMRRTATVGIINLANMGIEDYMDDTFIEYSKGLYSFEQVRREMDSIRRNGKRGGKINLKKFINGIIFYATK</sequence>
<reference evidence="6 7" key="1">
    <citation type="submission" date="2014-03" db="EMBL/GenBank/DDBJ databases">
        <title>Genome sequence of Clostridium litorale W6, DSM 5388.</title>
        <authorList>
            <person name="Poehlein A."/>
            <person name="Jagirdar A."/>
            <person name="Khonsari B."/>
            <person name="Chibani C.M."/>
            <person name="Gutierrez Gutierrez D.A."/>
            <person name="Davydova E."/>
            <person name="Alghaithi H.S."/>
            <person name="Nair K.P."/>
            <person name="Dhamotharan K."/>
            <person name="Chandran L."/>
            <person name="G W."/>
            <person name="Daniel R."/>
        </authorList>
    </citation>
    <scope>NUCLEOTIDE SEQUENCE [LARGE SCALE GENOMIC DNA]</scope>
    <source>
        <strain evidence="6 7">W6</strain>
    </source>
</reference>
<dbReference type="Pfam" id="PF08664">
    <property type="entry name" value="YcbB"/>
    <property type="match status" value="1"/>
</dbReference>
<dbReference type="InterPro" id="IPR050595">
    <property type="entry name" value="Bact_response_regulator"/>
</dbReference>
<evidence type="ECO:0000256" key="1">
    <source>
        <dbReference type="ARBA" id="ARBA00018672"/>
    </source>
</evidence>
<dbReference type="OrthoDB" id="9779069at2"/>
<dbReference type="SMART" id="SM00448">
    <property type="entry name" value="REC"/>
    <property type="match status" value="1"/>
</dbReference>
<evidence type="ECO:0000256" key="2">
    <source>
        <dbReference type="ARBA" id="ARBA00022553"/>
    </source>
</evidence>
<evidence type="ECO:0000313" key="6">
    <source>
        <dbReference type="EMBL" id="KDR93807.1"/>
    </source>
</evidence>
<feature type="domain" description="Response regulatory" evidence="5">
    <location>
        <begin position="2"/>
        <end position="118"/>
    </location>
</feature>
<dbReference type="PANTHER" id="PTHR44591:SF3">
    <property type="entry name" value="RESPONSE REGULATORY DOMAIN-CONTAINING PROTEIN"/>
    <property type="match status" value="1"/>
</dbReference>
<keyword evidence="2 4" id="KW-0597">Phosphoprotein</keyword>
<dbReference type="RefSeq" id="WP_038267629.1">
    <property type="nucleotide sequence ID" value="NZ_FSRH01000004.1"/>
</dbReference>
<dbReference type="PROSITE" id="PS50110">
    <property type="entry name" value="RESPONSE_REGULATORY"/>
    <property type="match status" value="1"/>
</dbReference>
<keyword evidence="7" id="KW-1185">Reference proteome</keyword>
<feature type="modified residue" description="4-aspartylphosphate" evidence="4">
    <location>
        <position position="53"/>
    </location>
</feature>
<evidence type="ECO:0000313" key="7">
    <source>
        <dbReference type="Proteomes" id="UP000027946"/>
    </source>
</evidence>
<dbReference type="InterPro" id="IPR011006">
    <property type="entry name" value="CheY-like_superfamily"/>
</dbReference>
<dbReference type="Pfam" id="PF00072">
    <property type="entry name" value="Response_reg"/>
    <property type="match status" value="1"/>
</dbReference>
<dbReference type="PANTHER" id="PTHR44591">
    <property type="entry name" value="STRESS RESPONSE REGULATOR PROTEIN 1"/>
    <property type="match status" value="1"/>
</dbReference>
<dbReference type="SUPFAM" id="SSF52172">
    <property type="entry name" value="CheY-like"/>
    <property type="match status" value="1"/>
</dbReference>
<name>A0A069RHR1_PEPLI</name>
<comment type="caution">
    <text evidence="6">The sequence shown here is derived from an EMBL/GenBank/DDBJ whole genome shotgun (WGS) entry which is preliminary data.</text>
</comment>
<dbReference type="EMBL" id="JJMM01000026">
    <property type="protein sequence ID" value="KDR93807.1"/>
    <property type="molecule type" value="Genomic_DNA"/>
</dbReference>
<organism evidence="6 7">
    <name type="scientific">Peptoclostridium litorale DSM 5388</name>
    <dbReference type="NCBI Taxonomy" id="1121324"/>
    <lineage>
        <taxon>Bacteria</taxon>
        <taxon>Bacillati</taxon>
        <taxon>Bacillota</taxon>
        <taxon>Clostridia</taxon>
        <taxon>Peptostreptococcales</taxon>
        <taxon>Peptoclostridiaceae</taxon>
        <taxon>Peptoclostridium</taxon>
    </lineage>
</organism>
<dbReference type="InterPro" id="IPR001789">
    <property type="entry name" value="Sig_transdc_resp-reg_receiver"/>
</dbReference>
<dbReference type="eggNOG" id="COG3437">
    <property type="taxonomic scope" value="Bacteria"/>
</dbReference>